<dbReference type="GO" id="GO:0005886">
    <property type="term" value="C:plasma membrane"/>
    <property type="evidence" value="ECO:0007669"/>
    <property type="project" value="TreeGrafter"/>
</dbReference>
<keyword evidence="3 6" id="KW-0812">Transmembrane</keyword>
<dbReference type="Pfam" id="PF10324">
    <property type="entry name" value="7TM_GPCR_Srw"/>
    <property type="match status" value="1"/>
</dbReference>
<evidence type="ECO:0000256" key="2">
    <source>
        <dbReference type="ARBA" id="ARBA00010663"/>
    </source>
</evidence>
<evidence type="ECO:0000259" key="7">
    <source>
        <dbReference type="PROSITE" id="PS50262"/>
    </source>
</evidence>
<dbReference type="InterPro" id="IPR019427">
    <property type="entry name" value="7TM_GPCR_serpentine_rcpt_Srw"/>
</dbReference>
<dbReference type="EMBL" id="JANEYG010000049">
    <property type="protein sequence ID" value="KAJ8915745.1"/>
    <property type="molecule type" value="Genomic_DNA"/>
</dbReference>
<feature type="transmembrane region" description="Helical" evidence="6">
    <location>
        <begin position="326"/>
        <end position="344"/>
    </location>
</feature>
<proteinExistence type="inferred from homology"/>
<dbReference type="GO" id="GO:0008528">
    <property type="term" value="F:G protein-coupled peptide receptor activity"/>
    <property type="evidence" value="ECO:0007669"/>
    <property type="project" value="InterPro"/>
</dbReference>
<protein>
    <recommendedName>
        <fullName evidence="7">G-protein coupled receptors family 1 profile domain-containing protein</fullName>
    </recommendedName>
</protein>
<reference evidence="8 9" key="1">
    <citation type="journal article" date="2023" name="Insect Mol. Biol.">
        <title>Genome sequencing provides insights into the evolution of gene families encoding plant cell wall-degrading enzymes in longhorned beetles.</title>
        <authorList>
            <person name="Shin N.R."/>
            <person name="Okamura Y."/>
            <person name="Kirsch R."/>
            <person name="Pauchet Y."/>
        </authorList>
    </citation>
    <scope>NUCLEOTIDE SEQUENCE [LARGE SCALE GENOMIC DNA]</scope>
    <source>
        <strain evidence="8">EAD_L_NR</strain>
    </source>
</reference>
<keyword evidence="9" id="KW-1185">Reference proteome</keyword>
<dbReference type="SUPFAM" id="SSF81321">
    <property type="entry name" value="Family A G protein-coupled receptor-like"/>
    <property type="match status" value="1"/>
</dbReference>
<evidence type="ECO:0000313" key="9">
    <source>
        <dbReference type="Proteomes" id="UP001159042"/>
    </source>
</evidence>
<feature type="transmembrane region" description="Helical" evidence="6">
    <location>
        <begin position="136"/>
        <end position="159"/>
    </location>
</feature>
<comment type="similarity">
    <text evidence="2">Belongs to the G-protein coupled receptor 1 family.</text>
</comment>
<sequence>MTNNSLCDLDDFRNQYKNIHGYLSLTVCIFGSIANIFNICVLRTKQMRSPTNFILIGLAVADLLVMLVYTPFTIHRNIDPRRKFVQHFSYAWACFYKFHAFITIVLHSIACFLTIILAIWRYIFVSKVSSHGVCSNLKYTVIVIILTYVIAPLICFPLFSTFEIKPYNHTCKPNGEWVLEKDIHLYENKVNLTKKTMYVMNINDPQHLSIWLYGILLKFVPCVLLTVLTYKIITALLETRRRRMKLLASNNQYEEMNGKHKHNTIQMYKENQADRTTKMLVTVLLLFLITEIPQVIIGIGAIGAIFGEMFLADCYKNLGDVMDMMALTNSAINFILYCTMSRQFRVTFREMFRVKMLFCCHKRRPTPEEQGVAETKMSLV</sequence>
<dbReference type="PANTHER" id="PTHR46273">
    <property type="entry name" value="MYOSUPPRESSIN RECEPTOR 1, ISOFORM B-RELATED"/>
    <property type="match status" value="1"/>
</dbReference>
<organism evidence="8 9">
    <name type="scientific">Exocentrus adspersus</name>
    <dbReference type="NCBI Taxonomy" id="1586481"/>
    <lineage>
        <taxon>Eukaryota</taxon>
        <taxon>Metazoa</taxon>
        <taxon>Ecdysozoa</taxon>
        <taxon>Arthropoda</taxon>
        <taxon>Hexapoda</taxon>
        <taxon>Insecta</taxon>
        <taxon>Pterygota</taxon>
        <taxon>Neoptera</taxon>
        <taxon>Endopterygota</taxon>
        <taxon>Coleoptera</taxon>
        <taxon>Polyphaga</taxon>
        <taxon>Cucujiformia</taxon>
        <taxon>Chrysomeloidea</taxon>
        <taxon>Cerambycidae</taxon>
        <taxon>Lamiinae</taxon>
        <taxon>Acanthocinini</taxon>
        <taxon>Exocentrus</taxon>
    </lineage>
</organism>
<feature type="transmembrane region" description="Helical" evidence="6">
    <location>
        <begin position="279"/>
        <end position="306"/>
    </location>
</feature>
<feature type="transmembrane region" description="Helical" evidence="6">
    <location>
        <begin position="53"/>
        <end position="72"/>
    </location>
</feature>
<accession>A0AAV8VP23</accession>
<evidence type="ECO:0000313" key="8">
    <source>
        <dbReference type="EMBL" id="KAJ8915745.1"/>
    </source>
</evidence>
<comment type="subcellular location">
    <subcellularLocation>
        <location evidence="1">Membrane</location>
    </subcellularLocation>
</comment>
<evidence type="ECO:0000256" key="5">
    <source>
        <dbReference type="ARBA" id="ARBA00023136"/>
    </source>
</evidence>
<dbReference type="InterPro" id="IPR017452">
    <property type="entry name" value="GPCR_Rhodpsn_7TM"/>
</dbReference>
<keyword evidence="4 6" id="KW-1133">Transmembrane helix</keyword>
<dbReference type="PRINTS" id="PR00237">
    <property type="entry name" value="GPCRRHODOPSN"/>
</dbReference>
<dbReference type="InterPro" id="IPR000276">
    <property type="entry name" value="GPCR_Rhodpsn"/>
</dbReference>
<gene>
    <name evidence="8" type="ORF">NQ315_004557</name>
</gene>
<dbReference type="Gene3D" id="1.20.1070.10">
    <property type="entry name" value="Rhodopsin 7-helix transmembrane proteins"/>
    <property type="match status" value="1"/>
</dbReference>
<name>A0AAV8VP23_9CUCU</name>
<evidence type="ECO:0000256" key="6">
    <source>
        <dbReference type="SAM" id="Phobius"/>
    </source>
</evidence>
<dbReference type="PROSITE" id="PS50262">
    <property type="entry name" value="G_PROTEIN_RECEP_F1_2"/>
    <property type="match status" value="1"/>
</dbReference>
<keyword evidence="5 6" id="KW-0472">Membrane</keyword>
<dbReference type="InterPro" id="IPR053219">
    <property type="entry name" value="GPCR_Dmsr-1"/>
</dbReference>
<feature type="transmembrane region" description="Helical" evidence="6">
    <location>
        <begin position="98"/>
        <end position="124"/>
    </location>
</feature>
<feature type="domain" description="G-protein coupled receptors family 1 profile" evidence="7">
    <location>
        <begin position="34"/>
        <end position="337"/>
    </location>
</feature>
<dbReference type="PANTHER" id="PTHR46273:SF4">
    <property type="entry name" value="AT19640P"/>
    <property type="match status" value="1"/>
</dbReference>
<evidence type="ECO:0000256" key="4">
    <source>
        <dbReference type="ARBA" id="ARBA00022989"/>
    </source>
</evidence>
<dbReference type="Proteomes" id="UP001159042">
    <property type="component" value="Unassembled WGS sequence"/>
</dbReference>
<dbReference type="CDD" id="cd14978">
    <property type="entry name" value="7tmA_FMRFamide_R-like"/>
    <property type="match status" value="1"/>
</dbReference>
<comment type="caution">
    <text evidence="8">The sequence shown here is derived from an EMBL/GenBank/DDBJ whole genome shotgun (WGS) entry which is preliminary data.</text>
</comment>
<feature type="transmembrane region" description="Helical" evidence="6">
    <location>
        <begin position="210"/>
        <end position="237"/>
    </location>
</feature>
<evidence type="ECO:0000256" key="3">
    <source>
        <dbReference type="ARBA" id="ARBA00022692"/>
    </source>
</evidence>
<feature type="transmembrane region" description="Helical" evidence="6">
    <location>
        <begin position="20"/>
        <end position="41"/>
    </location>
</feature>
<evidence type="ECO:0000256" key="1">
    <source>
        <dbReference type="ARBA" id="ARBA00004370"/>
    </source>
</evidence>
<dbReference type="AlphaFoldDB" id="A0AAV8VP23"/>